<keyword evidence="2" id="KW-1133">Transmembrane helix</keyword>
<feature type="compositionally biased region" description="Pro residues" evidence="1">
    <location>
        <begin position="360"/>
        <end position="377"/>
    </location>
</feature>
<evidence type="ECO:0000313" key="4">
    <source>
        <dbReference type="EMBL" id="KAF5781703.1"/>
    </source>
</evidence>
<feature type="region of interest" description="Disordered" evidence="1">
    <location>
        <begin position="319"/>
        <end position="412"/>
    </location>
</feature>
<keyword evidence="2" id="KW-0812">Transmembrane</keyword>
<evidence type="ECO:0000256" key="1">
    <source>
        <dbReference type="SAM" id="MobiDB-lite"/>
    </source>
</evidence>
<dbReference type="AlphaFoldDB" id="A0A251T973"/>
<dbReference type="PANTHER" id="PTHR33826">
    <property type="entry name" value="F20B24.21"/>
    <property type="match status" value="1"/>
</dbReference>
<organism evidence="5 6">
    <name type="scientific">Helianthus annuus</name>
    <name type="common">Common sunflower</name>
    <dbReference type="NCBI Taxonomy" id="4232"/>
    <lineage>
        <taxon>Eukaryota</taxon>
        <taxon>Viridiplantae</taxon>
        <taxon>Streptophyta</taxon>
        <taxon>Embryophyta</taxon>
        <taxon>Tracheophyta</taxon>
        <taxon>Spermatophyta</taxon>
        <taxon>Magnoliopsida</taxon>
        <taxon>eudicotyledons</taxon>
        <taxon>Gunneridae</taxon>
        <taxon>Pentapetalae</taxon>
        <taxon>asterids</taxon>
        <taxon>campanulids</taxon>
        <taxon>Asterales</taxon>
        <taxon>Asteraceae</taxon>
        <taxon>Asteroideae</taxon>
        <taxon>Heliantheae alliance</taxon>
        <taxon>Heliantheae</taxon>
        <taxon>Helianthus</taxon>
    </lineage>
</organism>
<reference evidence="4" key="3">
    <citation type="submission" date="2020-06" db="EMBL/GenBank/DDBJ databases">
        <title>Helianthus annuus Genome sequencing and assembly Release 2.</title>
        <authorList>
            <person name="Gouzy J."/>
            <person name="Langlade N."/>
            <person name="Munos S."/>
        </authorList>
    </citation>
    <scope>NUCLEOTIDE SEQUENCE</scope>
    <source>
        <tissue evidence="4">Leaves</tissue>
    </source>
</reference>
<keyword evidence="2" id="KW-0472">Membrane</keyword>
<proteinExistence type="predicted"/>
<evidence type="ECO:0000313" key="5">
    <source>
        <dbReference type="EMBL" id="OTG07710.1"/>
    </source>
</evidence>
<accession>A0A251T973</accession>
<keyword evidence="6" id="KW-1185">Reference proteome</keyword>
<dbReference type="OrthoDB" id="611787at2759"/>
<dbReference type="PANTHER" id="PTHR33826:SF11">
    <property type="entry name" value="HYDROXYPROLINE-RICH GLYCOPROTEIN FAMILY PROTEIN"/>
    <property type="match status" value="1"/>
</dbReference>
<dbReference type="Pfam" id="PF23041">
    <property type="entry name" value="DUF7036"/>
    <property type="match status" value="2"/>
</dbReference>
<evidence type="ECO:0000256" key="2">
    <source>
        <dbReference type="SAM" id="Phobius"/>
    </source>
</evidence>
<sequence>MGKSEPQLPIHNQQEQIHHVGSSLFDRFLFGIHRLFSFKCVFVLLLSVSVILTAVFSVVHLHHRQSGFDAKAEIKHSATVQASFRLQKRVSYLLPRIARLQYDIYSEIGLPYTQVAILSMHKASVSNWTHVVFGVLPNPMNSTISPMSLSVLRSSLLDLFNRRYNLTLTPSIFGQPSSFDTLKFPGGITVIPEQSPSIWMPRQALFNFTLPNSVREIEEKFGELKEQLKSGLHLKPYESVYMQVTNKAGSTRDAPVTVQASIVSDFGNLVPLRLKQLAETITGSPSATNLGLDNSVFGKVKEISLSSYLYHTLDAPTPSPAPSPDFAGPPISPSPAFSPPQHAPPSSHCSNCVFSSPAPQNGPDPSLPPLPNAPPPLADHSCDGFKVLPRPPRKHVPHHHSKSPPPKYEELEMPPVLPPLPVVSYGSRVDQVKEVQKVAASPQVSVSPLVSSSATCFNHLTWALFFFFTLVTLQTI</sequence>
<feature type="compositionally biased region" description="Pro residues" evidence="1">
    <location>
        <begin position="330"/>
        <end position="343"/>
    </location>
</feature>
<feature type="domain" description="DUF7036" evidence="3">
    <location>
        <begin position="83"/>
        <end position="174"/>
    </location>
</feature>
<reference evidence="4 6" key="1">
    <citation type="journal article" date="2017" name="Nature">
        <title>The sunflower genome provides insights into oil metabolism, flowering and Asterid evolution.</title>
        <authorList>
            <person name="Badouin H."/>
            <person name="Gouzy J."/>
            <person name="Grassa C.J."/>
            <person name="Murat F."/>
            <person name="Staton S.E."/>
            <person name="Cottret L."/>
            <person name="Lelandais-Briere C."/>
            <person name="Owens G.L."/>
            <person name="Carrere S."/>
            <person name="Mayjonade B."/>
            <person name="Legrand L."/>
            <person name="Gill N."/>
            <person name="Kane N.C."/>
            <person name="Bowers J.E."/>
            <person name="Hubner S."/>
            <person name="Bellec A."/>
            <person name="Berard A."/>
            <person name="Berges H."/>
            <person name="Blanchet N."/>
            <person name="Boniface M.C."/>
            <person name="Brunel D."/>
            <person name="Catrice O."/>
            <person name="Chaidir N."/>
            <person name="Claudel C."/>
            <person name="Donnadieu C."/>
            <person name="Faraut T."/>
            <person name="Fievet G."/>
            <person name="Helmstetter N."/>
            <person name="King M."/>
            <person name="Knapp S.J."/>
            <person name="Lai Z."/>
            <person name="Le Paslier M.C."/>
            <person name="Lippi Y."/>
            <person name="Lorenzon L."/>
            <person name="Mandel J.R."/>
            <person name="Marage G."/>
            <person name="Marchand G."/>
            <person name="Marquand E."/>
            <person name="Bret-Mestries E."/>
            <person name="Morien E."/>
            <person name="Nambeesan S."/>
            <person name="Nguyen T."/>
            <person name="Pegot-Espagnet P."/>
            <person name="Pouilly N."/>
            <person name="Raftis F."/>
            <person name="Sallet E."/>
            <person name="Schiex T."/>
            <person name="Thomas J."/>
            <person name="Vandecasteele C."/>
            <person name="Vares D."/>
            <person name="Vear F."/>
            <person name="Vautrin S."/>
            <person name="Crespi M."/>
            <person name="Mangin B."/>
            <person name="Burke J.M."/>
            <person name="Salse J."/>
            <person name="Munos S."/>
            <person name="Vincourt P."/>
            <person name="Rieseberg L.H."/>
            <person name="Langlade N.B."/>
        </authorList>
    </citation>
    <scope>NUCLEOTIDE SEQUENCE [LARGE SCALE GENOMIC DNA]</scope>
    <source>
        <strain evidence="6">cv. SF193</strain>
        <tissue evidence="4">Leaves</tissue>
    </source>
</reference>
<feature type="compositionally biased region" description="Polar residues" evidence="1">
    <location>
        <begin position="347"/>
        <end position="359"/>
    </location>
</feature>
<dbReference type="InParanoid" id="A0A251T973"/>
<dbReference type="OMA" id="EHPPDPC"/>
<gene>
    <name evidence="5" type="ORF">HannXRQ_Chr11g0333521</name>
    <name evidence="4" type="ORF">HanXRQr2_Chr11g0486841</name>
</gene>
<feature type="domain" description="DUF7036" evidence="3">
    <location>
        <begin position="207"/>
        <end position="298"/>
    </location>
</feature>
<feature type="compositionally biased region" description="Basic residues" evidence="1">
    <location>
        <begin position="391"/>
        <end position="402"/>
    </location>
</feature>
<dbReference type="Gramene" id="mRNA:HanXRQr2_Chr11g0486841">
    <property type="protein sequence ID" value="mRNA:HanXRQr2_Chr11g0486841"/>
    <property type="gene ID" value="HanXRQr2_Chr11g0486841"/>
</dbReference>
<reference evidence="5" key="2">
    <citation type="submission" date="2017-02" db="EMBL/GenBank/DDBJ databases">
        <title>Sunflower complete genome.</title>
        <authorList>
            <person name="Langlade N."/>
            <person name="Munos S."/>
        </authorList>
    </citation>
    <scope>NUCLEOTIDE SEQUENCE [LARGE SCALE GENOMIC DNA]</scope>
    <source>
        <tissue evidence="5">Leaves</tissue>
    </source>
</reference>
<feature type="transmembrane region" description="Helical" evidence="2">
    <location>
        <begin position="36"/>
        <end position="59"/>
    </location>
</feature>
<dbReference type="InterPro" id="IPR055464">
    <property type="entry name" value="DUF7036"/>
</dbReference>
<dbReference type="EMBL" id="MNCJ02000326">
    <property type="protein sequence ID" value="KAF5781703.1"/>
    <property type="molecule type" value="Genomic_DNA"/>
</dbReference>
<dbReference type="Proteomes" id="UP000215914">
    <property type="component" value="Chromosome 11"/>
</dbReference>
<name>A0A251T973_HELAN</name>
<evidence type="ECO:0000259" key="3">
    <source>
        <dbReference type="Pfam" id="PF23041"/>
    </source>
</evidence>
<dbReference type="EMBL" id="CM007900">
    <property type="protein sequence ID" value="OTG07710.1"/>
    <property type="molecule type" value="Genomic_DNA"/>
</dbReference>
<protein>
    <recommendedName>
        <fullName evidence="3">DUF7036 domain-containing protein</fullName>
    </recommendedName>
</protein>
<evidence type="ECO:0000313" key="6">
    <source>
        <dbReference type="Proteomes" id="UP000215914"/>
    </source>
</evidence>